<dbReference type="InterPro" id="IPR009057">
    <property type="entry name" value="Homeodomain-like_sf"/>
</dbReference>
<dbReference type="NCBIfam" id="NF033577">
    <property type="entry name" value="transpos_IS481"/>
    <property type="match status" value="1"/>
</dbReference>
<dbReference type="RefSeq" id="WP_114210252.1">
    <property type="nucleotide sequence ID" value="NZ_CP030840.1"/>
</dbReference>
<dbReference type="InterPro" id="IPR001584">
    <property type="entry name" value="Integrase_cat-core"/>
</dbReference>
<proteinExistence type="predicted"/>
<dbReference type="SUPFAM" id="SSF53098">
    <property type="entry name" value="Ribonuclease H-like"/>
    <property type="match status" value="1"/>
</dbReference>
<dbReference type="KEGG" id="abas:ACPOL_6370"/>
<dbReference type="InterPro" id="IPR047656">
    <property type="entry name" value="IS481-like_transpos"/>
</dbReference>
<evidence type="ECO:0000259" key="2">
    <source>
        <dbReference type="PROSITE" id="PS50994"/>
    </source>
</evidence>
<dbReference type="Pfam" id="PF13518">
    <property type="entry name" value="HTH_28"/>
    <property type="match status" value="1"/>
</dbReference>
<evidence type="ECO:0000313" key="3">
    <source>
        <dbReference type="EMBL" id="AXC15604.1"/>
    </source>
</evidence>
<protein>
    <submittedName>
        <fullName evidence="3">Mobile element protein</fullName>
    </submittedName>
</protein>
<dbReference type="Gene3D" id="1.10.10.10">
    <property type="entry name" value="Winged helix-like DNA-binding domain superfamily/Winged helix DNA-binding domain"/>
    <property type="match status" value="1"/>
</dbReference>
<name>A0A2Z5GA72_9BACT</name>
<gene>
    <name evidence="3" type="ORF">ACPOL_6370</name>
</gene>
<evidence type="ECO:0000313" key="4">
    <source>
        <dbReference type="Proteomes" id="UP000253606"/>
    </source>
</evidence>
<dbReference type="OrthoDB" id="102807at2"/>
<dbReference type="Gene3D" id="3.30.420.10">
    <property type="entry name" value="Ribonuclease H-like superfamily/Ribonuclease H"/>
    <property type="match status" value="1"/>
</dbReference>
<feature type="compositionally biased region" description="Basic and acidic residues" evidence="1">
    <location>
        <begin position="249"/>
        <end position="263"/>
    </location>
</feature>
<dbReference type="GO" id="GO:0003676">
    <property type="term" value="F:nucleic acid binding"/>
    <property type="evidence" value="ECO:0007669"/>
    <property type="project" value="InterPro"/>
</dbReference>
<dbReference type="InterPro" id="IPR055247">
    <property type="entry name" value="InsJ-like_HTH"/>
</dbReference>
<feature type="region of interest" description="Disordered" evidence="1">
    <location>
        <begin position="244"/>
        <end position="268"/>
    </location>
</feature>
<sequence>MPWKESCILDQRLQFLSSYQKEEMSVADLCRAYGISRPTAYRWINRYNETGPEGLVDRSRRPHTCSHATLEPMENAILVLRAKHPSWGARKLKARLEMLQPELVWPAASTFGNILSRAGLTSPQKKRKRITPCSEPFSMVTGPNQLWCMDFKGYFVTGDGKRCDPFTITDAYSRYLIRCQIVSRIDLSQVRAICEAAMREYGMPARIRTDNGAPFAGTGLMGLSKLALGWMKLGIVHERIQAGRPQQNGRHERMHRTLKEDTTKPPASSLRAQQSRFDNFRYVFNNERPHEGLKNAVPASLYHPSSVRLPRKLPEFTYPKGLLLRKVNNSGDISWHKTRIFISEVFRFEELALELTTPGFYRVYFRDLEVGELNAEELRFRAARRVV</sequence>
<feature type="domain" description="Integrase catalytic" evidence="2">
    <location>
        <begin position="139"/>
        <end position="306"/>
    </location>
</feature>
<reference evidence="3 4" key="1">
    <citation type="journal article" date="2018" name="Front. Microbiol.">
        <title>Hydrolytic Capabilities as a Key to Environmental Success: Chitinolytic and Cellulolytic Acidobacteria From Acidic Sub-arctic Soils and Boreal Peatlands.</title>
        <authorList>
            <person name="Belova S.E."/>
            <person name="Ravin N.V."/>
            <person name="Pankratov T.A."/>
            <person name="Rakitin A.L."/>
            <person name="Ivanova A.A."/>
            <person name="Beletsky A.V."/>
            <person name="Mardanov A.V."/>
            <person name="Sinninghe Damste J.S."/>
            <person name="Dedysh S.N."/>
        </authorList>
    </citation>
    <scope>NUCLEOTIDE SEQUENCE [LARGE SCALE GENOMIC DNA]</scope>
    <source>
        <strain evidence="3 4">SBC82</strain>
    </source>
</reference>
<accession>A0A2Z5GA72</accession>
<dbReference type="InterPro" id="IPR036388">
    <property type="entry name" value="WH-like_DNA-bd_sf"/>
</dbReference>
<keyword evidence="4" id="KW-1185">Reference proteome</keyword>
<dbReference type="InterPro" id="IPR036397">
    <property type="entry name" value="RNaseH_sf"/>
</dbReference>
<dbReference type="PANTHER" id="PTHR35004">
    <property type="entry name" value="TRANSPOSASE RV3428C-RELATED"/>
    <property type="match status" value="1"/>
</dbReference>
<evidence type="ECO:0000256" key="1">
    <source>
        <dbReference type="SAM" id="MobiDB-lite"/>
    </source>
</evidence>
<dbReference type="SUPFAM" id="SSF46689">
    <property type="entry name" value="Homeodomain-like"/>
    <property type="match status" value="1"/>
</dbReference>
<dbReference type="GO" id="GO:0015074">
    <property type="term" value="P:DNA integration"/>
    <property type="evidence" value="ECO:0007669"/>
    <property type="project" value="InterPro"/>
</dbReference>
<dbReference type="InterPro" id="IPR012337">
    <property type="entry name" value="RNaseH-like_sf"/>
</dbReference>
<dbReference type="EMBL" id="CP030840">
    <property type="protein sequence ID" value="AXC15604.1"/>
    <property type="molecule type" value="Genomic_DNA"/>
</dbReference>
<dbReference type="PANTHER" id="PTHR35004:SF6">
    <property type="entry name" value="TRANSPOSASE"/>
    <property type="match status" value="1"/>
</dbReference>
<dbReference type="AlphaFoldDB" id="A0A2Z5GA72"/>
<dbReference type="Pfam" id="PF00665">
    <property type="entry name" value="rve"/>
    <property type="match status" value="1"/>
</dbReference>
<dbReference type="PROSITE" id="PS50994">
    <property type="entry name" value="INTEGRASE"/>
    <property type="match status" value="1"/>
</dbReference>
<dbReference type="Proteomes" id="UP000253606">
    <property type="component" value="Chromosome"/>
</dbReference>
<organism evidence="3 4">
    <name type="scientific">Acidisarcina polymorpha</name>
    <dbReference type="NCBI Taxonomy" id="2211140"/>
    <lineage>
        <taxon>Bacteria</taxon>
        <taxon>Pseudomonadati</taxon>
        <taxon>Acidobacteriota</taxon>
        <taxon>Terriglobia</taxon>
        <taxon>Terriglobales</taxon>
        <taxon>Acidobacteriaceae</taxon>
        <taxon>Acidisarcina</taxon>
    </lineage>
</organism>